<comment type="caution">
    <text evidence="3">The sequence shown here is derived from an EMBL/GenBank/DDBJ whole genome shotgun (WGS) entry which is preliminary data.</text>
</comment>
<dbReference type="Proteomes" id="UP001275440">
    <property type="component" value="Unassembled WGS sequence"/>
</dbReference>
<dbReference type="Gene3D" id="3.40.50.1820">
    <property type="entry name" value="alpha/beta hydrolase"/>
    <property type="match status" value="1"/>
</dbReference>
<dbReference type="PANTHER" id="PTHR48081">
    <property type="entry name" value="AB HYDROLASE SUPERFAMILY PROTEIN C4A8.06C"/>
    <property type="match status" value="1"/>
</dbReference>
<feature type="domain" description="Alpha/beta hydrolase fold-3" evidence="2">
    <location>
        <begin position="89"/>
        <end position="293"/>
    </location>
</feature>
<protein>
    <submittedName>
        <fullName evidence="3">Alpha/beta hydrolase</fullName>
    </submittedName>
</protein>
<dbReference type="InterPro" id="IPR029058">
    <property type="entry name" value="AB_hydrolase_fold"/>
</dbReference>
<keyword evidence="4" id="KW-1185">Reference proteome</keyword>
<evidence type="ECO:0000313" key="3">
    <source>
        <dbReference type="EMBL" id="MDV2478437.1"/>
    </source>
</evidence>
<dbReference type="PANTHER" id="PTHR48081:SF8">
    <property type="entry name" value="ALPHA_BETA HYDROLASE FOLD-3 DOMAIN-CONTAINING PROTEIN-RELATED"/>
    <property type="match status" value="1"/>
</dbReference>
<organism evidence="3 4">
    <name type="scientific">Rhodococcus zopfii</name>
    <dbReference type="NCBI Taxonomy" id="43772"/>
    <lineage>
        <taxon>Bacteria</taxon>
        <taxon>Bacillati</taxon>
        <taxon>Actinomycetota</taxon>
        <taxon>Actinomycetes</taxon>
        <taxon>Mycobacteriales</taxon>
        <taxon>Nocardiaceae</taxon>
        <taxon>Rhodococcus</taxon>
    </lineage>
</organism>
<dbReference type="InterPro" id="IPR013094">
    <property type="entry name" value="AB_hydrolase_3"/>
</dbReference>
<proteinExistence type="predicted"/>
<reference evidence="3 4" key="1">
    <citation type="submission" date="2019-10" db="EMBL/GenBank/DDBJ databases">
        <title>Draft Genome Assembly of Rhodococcus zopfii DSM44189.</title>
        <authorList>
            <person name="Sutton J.M."/>
            <person name="Akob D.M."/>
            <person name="Bushman T.J."/>
        </authorList>
    </citation>
    <scope>NUCLEOTIDE SEQUENCE [LARGE SCALE GENOMIC DNA]</scope>
    <source>
        <strain evidence="3 4">DSM 44189</strain>
    </source>
</reference>
<evidence type="ECO:0000313" key="4">
    <source>
        <dbReference type="Proteomes" id="UP001275440"/>
    </source>
</evidence>
<gene>
    <name evidence="3" type="ORF">F8M49_28965</name>
</gene>
<dbReference type="Pfam" id="PF07859">
    <property type="entry name" value="Abhydrolase_3"/>
    <property type="match status" value="1"/>
</dbReference>
<keyword evidence="1 3" id="KW-0378">Hydrolase</keyword>
<evidence type="ECO:0000259" key="2">
    <source>
        <dbReference type="Pfam" id="PF07859"/>
    </source>
</evidence>
<evidence type="ECO:0000256" key="1">
    <source>
        <dbReference type="ARBA" id="ARBA00022801"/>
    </source>
</evidence>
<name>A0ABU3WWQ7_9NOCA</name>
<dbReference type="EMBL" id="WBMO01000005">
    <property type="protein sequence ID" value="MDV2478437.1"/>
    <property type="molecule type" value="Genomic_DNA"/>
</dbReference>
<sequence>MSEIMPFSAAVDPDLAAALAQLPDLCLDDLDEARRIFDAMLAALGPADTSGVTVEEWLVPGAPDGPEIPVRLFVPDACPDGHFGSRAVVLEIHGGGFVLGSAAQSDGLNTVIARRTGAVVVSVDYRLAPEHPYPAAVDDCYAALSWIASSAAHLDIDPDRIVLVGDSAGAGLAASVALRARDLGGPPIMLQVLLEPELDDRLETASMRAGTDTLVWDNTKAALSWRYYLGEQSPNGESVPARQSDLSGLPAAYIAVNELDPLRDEGLEYAQRLLHAGVHVELHLWPGTFHGFSLVRDAAVTRRATTSLCDSIIRATAKTVVLEND</sequence>
<dbReference type="GO" id="GO:0016787">
    <property type="term" value="F:hydrolase activity"/>
    <property type="evidence" value="ECO:0007669"/>
    <property type="project" value="UniProtKB-KW"/>
</dbReference>
<dbReference type="InterPro" id="IPR050300">
    <property type="entry name" value="GDXG_lipolytic_enzyme"/>
</dbReference>
<dbReference type="SUPFAM" id="SSF53474">
    <property type="entry name" value="alpha/beta-Hydrolases"/>
    <property type="match status" value="1"/>
</dbReference>
<accession>A0ABU3WWQ7</accession>